<reference evidence="3" key="1">
    <citation type="submission" date="2020-05" db="EMBL/GenBank/DDBJ databases">
        <authorList>
            <person name="Chiriac C."/>
            <person name="Salcher M."/>
            <person name="Ghai R."/>
            <person name="Kavagutti S V."/>
        </authorList>
    </citation>
    <scope>NUCLEOTIDE SEQUENCE</scope>
</reference>
<keyword evidence="1" id="KW-1133">Transmembrane helix</keyword>
<evidence type="ECO:0000259" key="2">
    <source>
        <dbReference type="Pfam" id="PF10099"/>
    </source>
</evidence>
<protein>
    <submittedName>
        <fullName evidence="3">Unannotated protein</fullName>
    </submittedName>
</protein>
<proteinExistence type="predicted"/>
<evidence type="ECO:0000256" key="1">
    <source>
        <dbReference type="SAM" id="Phobius"/>
    </source>
</evidence>
<dbReference type="AlphaFoldDB" id="A0A6J7KMN5"/>
<keyword evidence="1" id="KW-0812">Transmembrane</keyword>
<organism evidence="3">
    <name type="scientific">freshwater metagenome</name>
    <dbReference type="NCBI Taxonomy" id="449393"/>
    <lineage>
        <taxon>unclassified sequences</taxon>
        <taxon>metagenomes</taxon>
        <taxon>ecological metagenomes</taxon>
    </lineage>
</organism>
<dbReference type="EMBL" id="CAFBMK010000428">
    <property type="protein sequence ID" value="CAB4957638.1"/>
    <property type="molecule type" value="Genomic_DNA"/>
</dbReference>
<name>A0A6J7KMN5_9ZZZZ</name>
<gene>
    <name evidence="3" type="ORF">UFOPK3564_03861</name>
</gene>
<feature type="transmembrane region" description="Helical" evidence="1">
    <location>
        <begin position="90"/>
        <end position="112"/>
    </location>
</feature>
<accession>A0A6J7KMN5</accession>
<evidence type="ECO:0000313" key="3">
    <source>
        <dbReference type="EMBL" id="CAB4957638.1"/>
    </source>
</evidence>
<dbReference type="InterPro" id="IPR018764">
    <property type="entry name" value="RskA_C"/>
</dbReference>
<dbReference type="Pfam" id="PF10099">
    <property type="entry name" value="RskA_C"/>
    <property type="match status" value="1"/>
</dbReference>
<dbReference type="GO" id="GO:0005886">
    <property type="term" value="C:plasma membrane"/>
    <property type="evidence" value="ECO:0007669"/>
    <property type="project" value="InterPro"/>
</dbReference>
<feature type="domain" description="Anti-sigma K factor RskA C-terminal" evidence="2">
    <location>
        <begin position="99"/>
        <end position="223"/>
    </location>
</feature>
<sequence>MTRRPDPESLILDDLSEDERRALLAGLDPREAEQLQVLGEAFSSLEADAWRDAQVPALRFEPEGVGQPTPFLYRGCVREDGYGGRIPAPLAFAGIAVMVIVALVAGVVLGGATGEDAPAQQARVDGRLEGARPVSLMRIGSAPADASGLVRMVPGRDGRMMLRAHGLQPTGDRRWYQVWMMRDARHMVSVGTFRVRPDGTVEARFDTAVDPSRYPTMDVSLQTAADGTAHSGRSVLRSRTAS</sequence>
<keyword evidence="1" id="KW-0472">Membrane</keyword>